<dbReference type="EMBL" id="JAUCBP010000013">
    <property type="protein sequence ID" value="MDM7862232.1"/>
    <property type="molecule type" value="Genomic_DNA"/>
</dbReference>
<feature type="transmembrane region" description="Helical" evidence="1">
    <location>
        <begin position="6"/>
        <end position="23"/>
    </location>
</feature>
<dbReference type="RefSeq" id="WP_289367062.1">
    <property type="nucleotide sequence ID" value="NZ_JAUCBP010000013.1"/>
</dbReference>
<comment type="caution">
    <text evidence="2">The sequence shown here is derived from an EMBL/GenBank/DDBJ whole genome shotgun (WGS) entry which is preliminary data.</text>
</comment>
<evidence type="ECO:0000313" key="3">
    <source>
        <dbReference type="Proteomes" id="UP001234343"/>
    </source>
</evidence>
<evidence type="ECO:0000313" key="2">
    <source>
        <dbReference type="EMBL" id="MDM7862232.1"/>
    </source>
</evidence>
<keyword evidence="1" id="KW-0812">Transmembrane</keyword>
<evidence type="ECO:0000256" key="1">
    <source>
        <dbReference type="SAM" id="Phobius"/>
    </source>
</evidence>
<proteinExistence type="predicted"/>
<organism evidence="2 3">
    <name type="scientific">Alteromonas arenosi</name>
    <dbReference type="NCBI Taxonomy" id="3055817"/>
    <lineage>
        <taxon>Bacteria</taxon>
        <taxon>Pseudomonadati</taxon>
        <taxon>Pseudomonadota</taxon>
        <taxon>Gammaproteobacteria</taxon>
        <taxon>Alteromonadales</taxon>
        <taxon>Alteromonadaceae</taxon>
        <taxon>Alteromonas/Salinimonas group</taxon>
        <taxon>Alteromonas</taxon>
    </lineage>
</organism>
<dbReference type="Proteomes" id="UP001234343">
    <property type="component" value="Unassembled WGS sequence"/>
</dbReference>
<accession>A0ABT7T354</accession>
<keyword evidence="3" id="KW-1185">Reference proteome</keyword>
<keyword evidence="1" id="KW-1133">Transmembrane helix</keyword>
<protein>
    <submittedName>
        <fullName evidence="2">Uncharacterized protein</fullName>
    </submittedName>
</protein>
<name>A0ABT7T354_9ALTE</name>
<gene>
    <name evidence="2" type="ORF">QTP81_16620</name>
</gene>
<keyword evidence="1" id="KW-0472">Membrane</keyword>
<reference evidence="2 3" key="1">
    <citation type="submission" date="2023-06" db="EMBL/GenBank/DDBJ databases">
        <title>Alteromonas sp. ASW11-36 isolated from intertidal sand.</title>
        <authorList>
            <person name="Li Y."/>
        </authorList>
    </citation>
    <scope>NUCLEOTIDE SEQUENCE [LARGE SCALE GENOMIC DNA]</scope>
    <source>
        <strain evidence="2 3">ASW11-36</strain>
    </source>
</reference>
<sequence>METLQIILLVAALFALTLGMYWLDSKHNWQLVSWFNGKAVNPFTPAQEKTFSGNSSSADAAKIRALQERIEVLEKIVTEPEYELNRKINQLK</sequence>